<organism evidence="9 10">
    <name type="scientific">Metamycoplasma alkalescens</name>
    <dbReference type="NCBI Taxonomy" id="45363"/>
    <lineage>
        <taxon>Bacteria</taxon>
        <taxon>Bacillati</taxon>
        <taxon>Mycoplasmatota</taxon>
        <taxon>Mycoplasmoidales</taxon>
        <taxon>Metamycoplasmataceae</taxon>
        <taxon>Metamycoplasma</taxon>
    </lineage>
</organism>
<evidence type="ECO:0000256" key="1">
    <source>
        <dbReference type="ARBA" id="ARBA00013169"/>
    </source>
</evidence>
<dbReference type="GO" id="GO:0006438">
    <property type="term" value="P:valyl-tRNA aminoacylation"/>
    <property type="evidence" value="ECO:0007669"/>
    <property type="project" value="InterPro"/>
</dbReference>
<accession>A0A3B0PBH8</accession>
<dbReference type="InterPro" id="IPR014729">
    <property type="entry name" value="Rossmann-like_a/b/a_fold"/>
</dbReference>
<keyword evidence="5" id="KW-0648">Protein biosynthesis</keyword>
<evidence type="ECO:0000256" key="3">
    <source>
        <dbReference type="ARBA" id="ARBA00022741"/>
    </source>
</evidence>
<dbReference type="Gene3D" id="3.40.50.620">
    <property type="entry name" value="HUPs"/>
    <property type="match status" value="1"/>
</dbReference>
<keyword evidence="3" id="KW-0547">Nucleotide-binding</keyword>
<dbReference type="AlphaFoldDB" id="A0A3B0PBH8"/>
<protein>
    <recommendedName>
        <fullName evidence="1">valine--tRNA ligase</fullName>
        <ecNumber evidence="1">6.1.1.9</ecNumber>
    </recommendedName>
    <alternativeName>
        <fullName evidence="7">Valyl-tRNA synthetase</fullName>
    </alternativeName>
</protein>
<gene>
    <name evidence="9" type="primary">valS_3</name>
    <name evidence="9" type="ORF">NCTC10135_01229</name>
</gene>
<proteinExistence type="predicted"/>
<dbReference type="InterPro" id="IPR002300">
    <property type="entry name" value="aa-tRNA-synth_Ia"/>
</dbReference>
<evidence type="ECO:0000256" key="5">
    <source>
        <dbReference type="ARBA" id="ARBA00022917"/>
    </source>
</evidence>
<dbReference type="Proteomes" id="UP000259864">
    <property type="component" value="Chromosome 1"/>
</dbReference>
<dbReference type="InterPro" id="IPR002303">
    <property type="entry name" value="Valyl-tRNA_ligase"/>
</dbReference>
<evidence type="ECO:0000256" key="7">
    <source>
        <dbReference type="ARBA" id="ARBA00029936"/>
    </source>
</evidence>
<dbReference type="PANTHER" id="PTHR11946">
    <property type="entry name" value="VALYL-TRNA SYNTHETASES"/>
    <property type="match status" value="1"/>
</dbReference>
<feature type="non-terminal residue" evidence="9">
    <location>
        <position position="54"/>
    </location>
</feature>
<evidence type="ECO:0000259" key="8">
    <source>
        <dbReference type="Pfam" id="PF00133"/>
    </source>
</evidence>
<dbReference type="SUPFAM" id="SSF52374">
    <property type="entry name" value="Nucleotidylyl transferase"/>
    <property type="match status" value="1"/>
</dbReference>
<dbReference type="KEGG" id="mala:NCTC10135_01229"/>
<dbReference type="PROSITE" id="PS00178">
    <property type="entry name" value="AA_TRNA_LIGASE_I"/>
    <property type="match status" value="1"/>
</dbReference>
<keyword evidence="4" id="KW-0067">ATP-binding</keyword>
<evidence type="ECO:0000256" key="2">
    <source>
        <dbReference type="ARBA" id="ARBA00022598"/>
    </source>
</evidence>
<sequence>MKAFSTHDLNKKPFTIILPPPNVTGKLHIGHALDTYLADTIIRYKKNKNFDVMW</sequence>
<reference evidence="10" key="1">
    <citation type="submission" date="2018-06" db="EMBL/GenBank/DDBJ databases">
        <authorList>
            <consortium name="Pathogen Informatics"/>
        </authorList>
    </citation>
    <scope>NUCLEOTIDE SEQUENCE [LARGE SCALE GENOMIC DNA]</scope>
    <source>
        <strain evidence="10">NCTC10135</strain>
    </source>
</reference>
<evidence type="ECO:0000256" key="6">
    <source>
        <dbReference type="ARBA" id="ARBA00023146"/>
    </source>
</evidence>
<dbReference type="Pfam" id="PF00133">
    <property type="entry name" value="tRNA-synt_1"/>
    <property type="match status" value="1"/>
</dbReference>
<dbReference type="PANTHER" id="PTHR11946:SF93">
    <property type="entry name" value="VALINE--TRNA LIGASE, CHLOROPLASTIC_MITOCHONDRIAL 2"/>
    <property type="match status" value="1"/>
</dbReference>
<dbReference type="GO" id="GO:0005829">
    <property type="term" value="C:cytosol"/>
    <property type="evidence" value="ECO:0007669"/>
    <property type="project" value="TreeGrafter"/>
</dbReference>
<dbReference type="InterPro" id="IPR001412">
    <property type="entry name" value="aa-tRNA-synth_I_CS"/>
</dbReference>
<keyword evidence="2 9" id="KW-0436">Ligase</keyword>
<evidence type="ECO:0000256" key="4">
    <source>
        <dbReference type="ARBA" id="ARBA00022840"/>
    </source>
</evidence>
<dbReference type="EC" id="6.1.1.9" evidence="1"/>
<name>A0A3B0PBH8_9BACT</name>
<dbReference type="GO" id="GO:0005524">
    <property type="term" value="F:ATP binding"/>
    <property type="evidence" value="ECO:0007669"/>
    <property type="project" value="UniProtKB-KW"/>
</dbReference>
<evidence type="ECO:0000313" key="9">
    <source>
        <dbReference type="EMBL" id="SYV90704.1"/>
    </source>
</evidence>
<evidence type="ECO:0000313" key="10">
    <source>
        <dbReference type="Proteomes" id="UP000259864"/>
    </source>
</evidence>
<keyword evidence="6" id="KW-0030">Aminoacyl-tRNA synthetase</keyword>
<dbReference type="EMBL" id="LS991949">
    <property type="protein sequence ID" value="SYV90704.1"/>
    <property type="molecule type" value="Genomic_DNA"/>
</dbReference>
<dbReference type="GO" id="GO:0004832">
    <property type="term" value="F:valine-tRNA ligase activity"/>
    <property type="evidence" value="ECO:0007669"/>
    <property type="project" value="UniProtKB-EC"/>
</dbReference>
<feature type="domain" description="Aminoacyl-tRNA synthetase class Ia" evidence="8">
    <location>
        <begin position="7"/>
        <end position="54"/>
    </location>
</feature>